<evidence type="ECO:0000256" key="1">
    <source>
        <dbReference type="ARBA" id="ARBA00007689"/>
    </source>
</evidence>
<dbReference type="Pfam" id="PF03795">
    <property type="entry name" value="YCII"/>
    <property type="match status" value="1"/>
</dbReference>
<organism evidence="2 3">
    <name type="scientific">Paradevosia tibetensis</name>
    <dbReference type="NCBI Taxonomy" id="1447062"/>
    <lineage>
        <taxon>Bacteria</taxon>
        <taxon>Pseudomonadati</taxon>
        <taxon>Pseudomonadota</taxon>
        <taxon>Alphaproteobacteria</taxon>
        <taxon>Hyphomicrobiales</taxon>
        <taxon>Devosiaceae</taxon>
        <taxon>Paradevosia</taxon>
    </lineage>
</organism>
<accession>A0A5B9DHY8</accession>
<keyword evidence="3" id="KW-1185">Reference proteome</keyword>
<protein>
    <submittedName>
        <fullName evidence="2">YciI family protein</fullName>
    </submittedName>
</protein>
<dbReference type="KEGG" id="yti:FNA67_01395"/>
<sequence length="115" mass="12739">MRYLCLVYIDPTLAEAAGEAEWAAIDRDSLAFNESLRRSGQYLASNALADPKTAKTVRIRNGERSWTDGPFAETKEYLGGFFLIEARDLAEAMEIAGRSEIARMGSIEVRETAGF</sequence>
<dbReference type="OrthoDB" id="9807535at2"/>
<reference evidence="2 3" key="1">
    <citation type="journal article" date="2015" name="Int. J. Syst. Evol. Microbiol.">
        <title>Youhaiella tibetensis gen. nov., sp. nov., isolated from subsurface sediment.</title>
        <authorList>
            <person name="Wang Y.X."/>
            <person name="Huang F.Q."/>
            <person name="Nogi Y."/>
            <person name="Pang S.J."/>
            <person name="Wang P.K."/>
            <person name="Lv J."/>
        </authorList>
    </citation>
    <scope>NUCLEOTIDE SEQUENCE [LARGE SCALE GENOMIC DNA]</scope>
    <source>
        <strain evidence="3">fig4</strain>
    </source>
</reference>
<dbReference type="AlphaFoldDB" id="A0A5B9DHY8"/>
<dbReference type="PANTHER" id="PTHR35174:SF3">
    <property type="entry name" value="BLL7171 PROTEIN"/>
    <property type="match status" value="1"/>
</dbReference>
<comment type="similarity">
    <text evidence="1">Belongs to the YciI family.</text>
</comment>
<gene>
    <name evidence="2" type="ORF">FNA67_01395</name>
</gene>
<dbReference type="RefSeq" id="WP_147654805.1">
    <property type="nucleotide sequence ID" value="NZ_BMFM01000001.1"/>
</dbReference>
<evidence type="ECO:0000313" key="2">
    <source>
        <dbReference type="EMBL" id="QEE18911.1"/>
    </source>
</evidence>
<dbReference type="Gene3D" id="3.30.70.1060">
    <property type="entry name" value="Dimeric alpha+beta barrel"/>
    <property type="match status" value="1"/>
</dbReference>
<dbReference type="InterPro" id="IPR011008">
    <property type="entry name" value="Dimeric_a/b-barrel"/>
</dbReference>
<dbReference type="PANTHER" id="PTHR35174">
    <property type="entry name" value="BLL7171 PROTEIN-RELATED"/>
    <property type="match status" value="1"/>
</dbReference>
<proteinExistence type="inferred from homology"/>
<dbReference type="EMBL" id="CP041690">
    <property type="protein sequence ID" value="QEE18911.1"/>
    <property type="molecule type" value="Genomic_DNA"/>
</dbReference>
<dbReference type="Proteomes" id="UP000321062">
    <property type="component" value="Chromosome"/>
</dbReference>
<evidence type="ECO:0000313" key="3">
    <source>
        <dbReference type="Proteomes" id="UP000321062"/>
    </source>
</evidence>
<dbReference type="SUPFAM" id="SSF54909">
    <property type="entry name" value="Dimeric alpha+beta barrel"/>
    <property type="match status" value="1"/>
</dbReference>
<dbReference type="InterPro" id="IPR005545">
    <property type="entry name" value="YCII"/>
</dbReference>
<name>A0A5B9DHY8_9HYPH</name>